<organism evidence="5 6">
    <name type="scientific">Bifidobacterium actinocoloniiforme DSM 22766</name>
    <dbReference type="NCBI Taxonomy" id="1437605"/>
    <lineage>
        <taxon>Bacteria</taxon>
        <taxon>Bacillati</taxon>
        <taxon>Actinomycetota</taxon>
        <taxon>Actinomycetes</taxon>
        <taxon>Bifidobacteriales</taxon>
        <taxon>Bifidobacteriaceae</taxon>
        <taxon>Bifidobacterium</taxon>
    </lineage>
</organism>
<evidence type="ECO:0000256" key="2">
    <source>
        <dbReference type="HAMAP-Rule" id="MF_00984"/>
    </source>
</evidence>
<protein>
    <recommendedName>
        <fullName evidence="2 3">Single-stranded DNA-binding protein</fullName>
        <shortName evidence="2">SSB</shortName>
    </recommendedName>
</protein>
<keyword evidence="1 2" id="KW-0238">DNA-binding</keyword>
<dbReference type="GO" id="GO:0003697">
    <property type="term" value="F:single-stranded DNA binding"/>
    <property type="evidence" value="ECO:0007669"/>
    <property type="project" value="UniProtKB-UniRule"/>
</dbReference>
<proteinExistence type="inferred from homology"/>
<dbReference type="PANTHER" id="PTHR10302">
    <property type="entry name" value="SINGLE-STRANDED DNA-BINDING PROTEIN"/>
    <property type="match status" value="1"/>
</dbReference>
<dbReference type="Proteomes" id="UP000029015">
    <property type="component" value="Unassembled WGS sequence"/>
</dbReference>
<dbReference type="CDD" id="cd04496">
    <property type="entry name" value="SSB_OBF"/>
    <property type="match status" value="1"/>
</dbReference>
<evidence type="ECO:0000256" key="4">
    <source>
        <dbReference type="SAM" id="MobiDB-lite"/>
    </source>
</evidence>
<evidence type="ECO:0000256" key="3">
    <source>
        <dbReference type="PIRNR" id="PIRNR002070"/>
    </source>
</evidence>
<dbReference type="HAMAP" id="MF_00984">
    <property type="entry name" value="SSB"/>
    <property type="match status" value="1"/>
</dbReference>
<dbReference type="EMBL" id="JGYK01000001">
    <property type="protein sequence ID" value="KFI39814.1"/>
    <property type="molecule type" value="Genomic_DNA"/>
</dbReference>
<dbReference type="NCBIfam" id="TIGR00621">
    <property type="entry name" value="ssb"/>
    <property type="match status" value="1"/>
</dbReference>
<dbReference type="SUPFAM" id="SSF50249">
    <property type="entry name" value="Nucleic acid-binding proteins"/>
    <property type="match status" value="1"/>
</dbReference>
<dbReference type="PANTHER" id="PTHR10302:SF27">
    <property type="entry name" value="SINGLE-STRANDED DNA-BINDING PROTEIN"/>
    <property type="match status" value="1"/>
</dbReference>
<dbReference type="eggNOG" id="COG0629">
    <property type="taxonomic scope" value="Bacteria"/>
</dbReference>
<dbReference type="OrthoDB" id="9809878at2"/>
<dbReference type="InterPro" id="IPR000424">
    <property type="entry name" value="Primosome_PriB/ssb"/>
</dbReference>
<dbReference type="AlphaFoldDB" id="A0A086YZW4"/>
<keyword evidence="6" id="KW-1185">Reference proteome</keyword>
<dbReference type="PROSITE" id="PS50935">
    <property type="entry name" value="SSB"/>
    <property type="match status" value="1"/>
</dbReference>
<comment type="caution">
    <text evidence="5">The sequence shown here is derived from an EMBL/GenBank/DDBJ whole genome shotgun (WGS) entry which is preliminary data.</text>
</comment>
<dbReference type="Pfam" id="PF00436">
    <property type="entry name" value="SSB"/>
    <property type="match status" value="1"/>
</dbReference>
<dbReference type="GO" id="GO:0006260">
    <property type="term" value="P:DNA replication"/>
    <property type="evidence" value="ECO:0007669"/>
    <property type="project" value="InterPro"/>
</dbReference>
<feature type="region of interest" description="Disordered" evidence="4">
    <location>
        <begin position="117"/>
        <end position="146"/>
    </location>
</feature>
<dbReference type="InterPro" id="IPR011344">
    <property type="entry name" value="ssDNA-bd"/>
</dbReference>
<gene>
    <name evidence="5" type="ORF">BACT_0514</name>
</gene>
<evidence type="ECO:0000313" key="5">
    <source>
        <dbReference type="EMBL" id="KFI39814.1"/>
    </source>
</evidence>
<name>A0A086YZW4_9BIFI</name>
<dbReference type="PIRSF" id="PIRSF002070">
    <property type="entry name" value="SSB"/>
    <property type="match status" value="1"/>
</dbReference>
<dbReference type="GO" id="GO:0009295">
    <property type="term" value="C:nucleoid"/>
    <property type="evidence" value="ECO:0007669"/>
    <property type="project" value="TreeGrafter"/>
</dbReference>
<dbReference type="InterPro" id="IPR012340">
    <property type="entry name" value="NA-bd_OB-fold"/>
</dbReference>
<feature type="compositionally biased region" description="Polar residues" evidence="4">
    <location>
        <begin position="117"/>
        <end position="133"/>
    </location>
</feature>
<evidence type="ECO:0000313" key="6">
    <source>
        <dbReference type="Proteomes" id="UP000029015"/>
    </source>
</evidence>
<evidence type="ECO:0000256" key="1">
    <source>
        <dbReference type="ARBA" id="ARBA00023125"/>
    </source>
</evidence>
<reference evidence="5 6" key="1">
    <citation type="submission" date="2014-03" db="EMBL/GenBank/DDBJ databases">
        <title>Genomics of Bifidobacteria.</title>
        <authorList>
            <person name="Ventura M."/>
            <person name="Milani C."/>
            <person name="Lugli G.A."/>
        </authorList>
    </citation>
    <scope>NUCLEOTIDE SEQUENCE [LARGE SCALE GENOMIC DNA]</scope>
    <source>
        <strain evidence="5 6">DSM 22766</strain>
    </source>
</reference>
<comment type="subunit">
    <text evidence="2">Homotetramer.</text>
</comment>
<comment type="caution">
    <text evidence="2">Lacks conserved residue(s) required for the propagation of feature annotation.</text>
</comment>
<accession>A0A086YZW4</accession>
<dbReference type="Gene3D" id="2.40.50.140">
    <property type="entry name" value="Nucleic acid-binding proteins"/>
    <property type="match status" value="1"/>
</dbReference>
<sequence length="146" mass="15788">MSNETTLTIRGNLTADPELRSTGSGKRVANFTIASTPRTFNRQSKEWEDGPTLFQRCTAWGDLAEHISQSLRKGSAALAVGRLSQRDYQAKDGSTRTVTELTVDDIGPSLVRATAQVTRTQGASGFQGHTAQPGQEFGGDDDQPEF</sequence>